<name>A0A0R2GZP2_WEIVI</name>
<evidence type="ECO:0000256" key="1">
    <source>
        <dbReference type="SAM" id="Phobius"/>
    </source>
</evidence>
<dbReference type="RefSeq" id="WP_057746713.1">
    <property type="nucleotide sequence ID" value="NZ_BJLU01000006.1"/>
</dbReference>
<sequence length="268" mass="29907">MLSTLDLINHYLGYLNVNAKLKGRIYTVLAFVGDTYILYLAFSYFKNHAYLRSALLGAAFIGILYFAIVNFYYYFTNKHMKFDVSPYIAKVLGEREEAEAEQNMAEANVQFVPSNGIYNQKDVLPATVELDNETKATLNEMAQALQANQLVQADYKGLSEAQQQALLEQGQSKIYANGDGIPLPYYRLEQEPDGLAVYGGLNEMSAKRLGVVKEVGLQPIEAALEKYDLYIATALLQGGPAHVKGRSGLTEIQDPYDLKVELAYKKKS</sequence>
<dbReference type="PATRIC" id="fig|1629.5.peg.1284"/>
<keyword evidence="1" id="KW-0472">Membrane</keyword>
<protein>
    <submittedName>
        <fullName evidence="2">Uncharacterized protein</fullName>
    </submittedName>
</protein>
<accession>A0A0R2GZP2</accession>
<dbReference type="EMBL" id="JQBM01000004">
    <property type="protein sequence ID" value="KRN45928.1"/>
    <property type="molecule type" value="Genomic_DNA"/>
</dbReference>
<comment type="caution">
    <text evidence="2">The sequence shown here is derived from an EMBL/GenBank/DDBJ whole genome shotgun (WGS) entry which is preliminary data.</text>
</comment>
<dbReference type="Pfam" id="PF20386">
    <property type="entry name" value="DUF6681"/>
    <property type="match status" value="1"/>
</dbReference>
<dbReference type="Proteomes" id="UP000051992">
    <property type="component" value="Unassembled WGS sequence"/>
</dbReference>
<keyword evidence="1" id="KW-0812">Transmembrane</keyword>
<dbReference type="AlphaFoldDB" id="A0A0R2GZP2"/>
<evidence type="ECO:0000313" key="3">
    <source>
        <dbReference type="Proteomes" id="UP000051992"/>
    </source>
</evidence>
<evidence type="ECO:0000313" key="2">
    <source>
        <dbReference type="EMBL" id="KRN45928.1"/>
    </source>
</evidence>
<dbReference type="OrthoDB" id="2192445at2"/>
<keyword evidence="1" id="KW-1133">Transmembrane helix</keyword>
<dbReference type="InterPro" id="IPR046503">
    <property type="entry name" value="DUF6681"/>
</dbReference>
<proteinExistence type="predicted"/>
<reference evidence="2 3" key="1">
    <citation type="journal article" date="2015" name="Genome Announc.">
        <title>Expanding the biotechnology potential of lactobacilli through comparative genomics of 213 strains and associated genera.</title>
        <authorList>
            <person name="Sun Z."/>
            <person name="Harris H.M."/>
            <person name="McCann A."/>
            <person name="Guo C."/>
            <person name="Argimon S."/>
            <person name="Zhang W."/>
            <person name="Yang X."/>
            <person name="Jeffery I.B."/>
            <person name="Cooney J.C."/>
            <person name="Kagawa T.F."/>
            <person name="Liu W."/>
            <person name="Song Y."/>
            <person name="Salvetti E."/>
            <person name="Wrobel A."/>
            <person name="Rasinkangas P."/>
            <person name="Parkhill J."/>
            <person name="Rea M.C."/>
            <person name="O'Sullivan O."/>
            <person name="Ritari J."/>
            <person name="Douillard F.P."/>
            <person name="Paul Ross R."/>
            <person name="Yang R."/>
            <person name="Briner A.E."/>
            <person name="Felis G.E."/>
            <person name="de Vos W.M."/>
            <person name="Barrangou R."/>
            <person name="Klaenhammer T.R."/>
            <person name="Caufield P.W."/>
            <person name="Cui Y."/>
            <person name="Zhang H."/>
            <person name="O'Toole P.W."/>
        </authorList>
    </citation>
    <scope>NUCLEOTIDE SEQUENCE [LARGE SCALE GENOMIC DNA]</scope>
    <source>
        <strain evidence="2 3">DSM 20410</strain>
    </source>
</reference>
<feature type="transmembrane region" description="Helical" evidence="1">
    <location>
        <begin position="25"/>
        <end position="42"/>
    </location>
</feature>
<feature type="transmembrane region" description="Helical" evidence="1">
    <location>
        <begin position="54"/>
        <end position="75"/>
    </location>
</feature>
<organism evidence="2 3">
    <name type="scientific">Weissella viridescens</name>
    <name type="common">Lactobacillus viridescens</name>
    <dbReference type="NCBI Taxonomy" id="1629"/>
    <lineage>
        <taxon>Bacteria</taxon>
        <taxon>Bacillati</taxon>
        <taxon>Bacillota</taxon>
        <taxon>Bacilli</taxon>
        <taxon>Lactobacillales</taxon>
        <taxon>Lactobacillaceae</taxon>
        <taxon>Weissella</taxon>
    </lineage>
</organism>
<keyword evidence="3" id="KW-1185">Reference proteome</keyword>
<gene>
    <name evidence="2" type="ORF">IV50_GL001271</name>
</gene>